<dbReference type="Proteomes" id="UP001221757">
    <property type="component" value="Unassembled WGS sequence"/>
</dbReference>
<name>A0AAD7DEB4_MYCRO</name>
<comment type="caution">
    <text evidence="1">The sequence shown here is derived from an EMBL/GenBank/DDBJ whole genome shotgun (WGS) entry which is preliminary data.</text>
</comment>
<keyword evidence="2" id="KW-1185">Reference proteome</keyword>
<reference evidence="1" key="1">
    <citation type="submission" date="2023-03" db="EMBL/GenBank/DDBJ databases">
        <title>Massive genome expansion in bonnet fungi (Mycena s.s.) driven by repeated elements and novel gene families across ecological guilds.</title>
        <authorList>
            <consortium name="Lawrence Berkeley National Laboratory"/>
            <person name="Harder C.B."/>
            <person name="Miyauchi S."/>
            <person name="Viragh M."/>
            <person name="Kuo A."/>
            <person name="Thoen E."/>
            <person name="Andreopoulos B."/>
            <person name="Lu D."/>
            <person name="Skrede I."/>
            <person name="Drula E."/>
            <person name="Henrissat B."/>
            <person name="Morin E."/>
            <person name="Kohler A."/>
            <person name="Barry K."/>
            <person name="LaButti K."/>
            <person name="Morin E."/>
            <person name="Salamov A."/>
            <person name="Lipzen A."/>
            <person name="Mereny Z."/>
            <person name="Hegedus B."/>
            <person name="Baldrian P."/>
            <person name="Stursova M."/>
            <person name="Weitz H."/>
            <person name="Taylor A."/>
            <person name="Grigoriev I.V."/>
            <person name="Nagy L.G."/>
            <person name="Martin F."/>
            <person name="Kauserud H."/>
        </authorList>
    </citation>
    <scope>NUCLEOTIDE SEQUENCE</scope>
    <source>
        <strain evidence="1">CBHHK067</strain>
    </source>
</reference>
<sequence length="170" mass="19089">MVPGTTYRCTTCSQNPGRLAFRSRAITSLIIVTSDVAFSINEGICEETPIVDCLMVRTLRVALKYLARDPAFQTYFEPDPYGEEGELTQVKPIWLVVDDQGPITDIEQAADLYDEEAHPDMPILYAFETKELAEAHAHNLKDLRESVEQMGQELAKTLFAITHSPVLDRV</sequence>
<proteinExistence type="predicted"/>
<accession>A0AAD7DEB4</accession>
<evidence type="ECO:0000313" key="2">
    <source>
        <dbReference type="Proteomes" id="UP001221757"/>
    </source>
</evidence>
<gene>
    <name evidence="1" type="ORF">B0H17DRAFT_1135188</name>
</gene>
<dbReference type="EMBL" id="JARKIE010000074">
    <property type="protein sequence ID" value="KAJ7689138.1"/>
    <property type="molecule type" value="Genomic_DNA"/>
</dbReference>
<evidence type="ECO:0000313" key="1">
    <source>
        <dbReference type="EMBL" id="KAJ7689138.1"/>
    </source>
</evidence>
<dbReference type="AlphaFoldDB" id="A0AAD7DEB4"/>
<organism evidence="1 2">
    <name type="scientific">Mycena rosella</name>
    <name type="common">Pink bonnet</name>
    <name type="synonym">Agaricus rosellus</name>
    <dbReference type="NCBI Taxonomy" id="1033263"/>
    <lineage>
        <taxon>Eukaryota</taxon>
        <taxon>Fungi</taxon>
        <taxon>Dikarya</taxon>
        <taxon>Basidiomycota</taxon>
        <taxon>Agaricomycotina</taxon>
        <taxon>Agaricomycetes</taxon>
        <taxon>Agaricomycetidae</taxon>
        <taxon>Agaricales</taxon>
        <taxon>Marasmiineae</taxon>
        <taxon>Mycenaceae</taxon>
        <taxon>Mycena</taxon>
    </lineage>
</organism>
<protein>
    <submittedName>
        <fullName evidence="1">Uncharacterized protein</fullName>
    </submittedName>
</protein>